<proteinExistence type="predicted"/>
<dbReference type="InterPro" id="IPR019627">
    <property type="entry name" value="YAcAr"/>
</dbReference>
<accession>A0A3T1CWH2</accession>
<dbReference type="SUPFAM" id="SSF102405">
    <property type="entry name" value="MCP/YpsA-like"/>
    <property type="match status" value="1"/>
</dbReference>
<dbReference type="EMBL" id="AP018495">
    <property type="protein sequence ID" value="BBI30159.1"/>
    <property type="molecule type" value="Genomic_DNA"/>
</dbReference>
<keyword evidence="3" id="KW-1185">Reference proteome</keyword>
<evidence type="ECO:0000313" key="2">
    <source>
        <dbReference type="EMBL" id="BBI30159.1"/>
    </source>
</evidence>
<dbReference type="KEGG" id="vg:80540511"/>
<feature type="domain" description="YspA cpYpsA-related SLOG" evidence="1">
    <location>
        <begin position="16"/>
        <end position="79"/>
    </location>
</feature>
<evidence type="ECO:0000259" key="1">
    <source>
        <dbReference type="Pfam" id="PF10686"/>
    </source>
</evidence>
<name>A0A3T1CWH2_9VIRU</name>
<reference evidence="3" key="1">
    <citation type="journal article" date="2019" name="J. Virol.">
        <title>Medusavirus, a novel large DNA virus discovered from hot spring water.</title>
        <authorList>
            <person name="Yoshikawa G."/>
            <person name="Blanc-Mathieu R."/>
            <person name="Song C."/>
            <person name="Kayama Y."/>
            <person name="Mochizuki T."/>
            <person name="Murata K."/>
            <person name="Ogata H."/>
            <person name="Takemura M."/>
        </authorList>
    </citation>
    <scope>NUCLEOTIDE SEQUENCE [LARGE SCALE GENOMIC DNA]</scope>
</reference>
<dbReference type="Pfam" id="PF10686">
    <property type="entry name" value="YAcAr"/>
    <property type="match status" value="1"/>
</dbReference>
<sequence>MLSSWVVKKKAKAINVAIVGGRDFADKTRLYEVMDELALKHEIACVVGGGATGADSLGAEWAKDRGIATRVFIPEWKKHGRKAGILRNGQIVDAADMLVAFWDGKSPGTRNSVQRAEKKGIPVVKEFY</sequence>
<dbReference type="Gene3D" id="3.40.50.450">
    <property type="match status" value="1"/>
</dbReference>
<dbReference type="Proteomes" id="UP001161669">
    <property type="component" value="Segment"/>
</dbReference>
<evidence type="ECO:0000313" key="3">
    <source>
        <dbReference type="Proteomes" id="UP001161669"/>
    </source>
</evidence>
<organism evidence="2 3">
    <name type="scientific">Acanthamoeba castellanii medusavirus J1</name>
    <dbReference type="NCBI Taxonomy" id="3114988"/>
    <lineage>
        <taxon>Viruses</taxon>
        <taxon>Varidnaviria</taxon>
        <taxon>Bamfordvirae</taxon>
        <taxon>Nucleocytoviricota</taxon>
        <taxon>Megaviricetes</taxon>
        <taxon>Mamonoviridae</taxon>
        <taxon>Medusavirus</taxon>
        <taxon>Medusavirus medusae</taxon>
    </lineage>
</organism>
<protein>
    <submittedName>
        <fullName evidence="2">DUF2493 domain-containing protein</fullName>
    </submittedName>
</protein>